<dbReference type="Pfam" id="PF02036">
    <property type="entry name" value="SCP2"/>
    <property type="match status" value="1"/>
</dbReference>
<dbReference type="InterPro" id="IPR003033">
    <property type="entry name" value="SCP2_sterol-bd_dom"/>
</dbReference>
<dbReference type="HAMAP" id="MF_02231">
    <property type="entry name" value="UbiT"/>
    <property type="match status" value="1"/>
</dbReference>
<dbReference type="InterPro" id="IPR016830">
    <property type="entry name" value="UbiT"/>
</dbReference>
<evidence type="ECO:0000259" key="2">
    <source>
        <dbReference type="Pfam" id="PF02036"/>
    </source>
</evidence>
<evidence type="ECO:0000313" key="3">
    <source>
        <dbReference type="EMBL" id="MCC6070340.1"/>
    </source>
</evidence>
<evidence type="ECO:0000256" key="1">
    <source>
        <dbReference type="HAMAP-Rule" id="MF_02231"/>
    </source>
</evidence>
<protein>
    <recommendedName>
        <fullName evidence="1">Ubiquinone biosynthesis accessory factor UbiT</fullName>
    </recommendedName>
</protein>
<keyword evidence="1" id="KW-0831">Ubiquinone biosynthesis</keyword>
<dbReference type="InterPro" id="IPR036527">
    <property type="entry name" value="SCP2_sterol-bd_dom_sf"/>
</dbReference>
<name>A0ABS8IP10_9BURK</name>
<dbReference type="Proteomes" id="UP001198701">
    <property type="component" value="Unassembled WGS sequence"/>
</dbReference>
<sequence length="162" mass="18163">MNWRQRTASGLPPLSVAGFTSRLPAYPGSWLFARMLNATLARQLPADVRAALEARPLRLRIINLGIAFDVCWRGKAFVALHPVAQPDLTVAASLNDLWLMARRQEDPDSLFFSRRLLLEGDTELGLIFKNCLDAFDLGAFDLFLQRVAHLRPRPASTHKDTP</sequence>
<feature type="domain" description="SCP2" evidence="2">
    <location>
        <begin position="46"/>
        <end position="133"/>
    </location>
</feature>
<dbReference type="EMBL" id="JAJHPV010000009">
    <property type="protein sequence ID" value="MCC6070340.1"/>
    <property type="molecule type" value="Genomic_DNA"/>
</dbReference>
<accession>A0ABS8IP10</accession>
<comment type="pathway">
    <text evidence="1">Cofactor biosynthesis; ubiquinone biosynthesis.</text>
</comment>
<organism evidence="3 4">
    <name type="scientific">Massilia agrisoli</name>
    <dbReference type="NCBI Taxonomy" id="2892444"/>
    <lineage>
        <taxon>Bacteria</taxon>
        <taxon>Pseudomonadati</taxon>
        <taxon>Pseudomonadota</taxon>
        <taxon>Betaproteobacteria</taxon>
        <taxon>Burkholderiales</taxon>
        <taxon>Oxalobacteraceae</taxon>
        <taxon>Telluria group</taxon>
        <taxon>Massilia</taxon>
    </lineage>
</organism>
<reference evidence="3 4" key="1">
    <citation type="submission" date="2021-11" db="EMBL/GenBank/DDBJ databases">
        <authorList>
            <person name="Huq M.A."/>
        </authorList>
    </citation>
    <scope>NUCLEOTIDE SEQUENCE [LARGE SCALE GENOMIC DNA]</scope>
    <source>
        <strain evidence="3 4">MAHUQ-52</strain>
    </source>
</reference>
<comment type="caution">
    <text evidence="3">The sequence shown here is derived from an EMBL/GenBank/DDBJ whole genome shotgun (WGS) entry which is preliminary data.</text>
</comment>
<dbReference type="SUPFAM" id="SSF55718">
    <property type="entry name" value="SCP-like"/>
    <property type="match status" value="1"/>
</dbReference>
<evidence type="ECO:0000313" key="4">
    <source>
        <dbReference type="Proteomes" id="UP001198701"/>
    </source>
</evidence>
<comment type="function">
    <text evidence="1">Required for O(2)-independent ubiquinone (coenzyme Q) biosynthesis. Likely functions as an accessory factor.</text>
</comment>
<comment type="similarity">
    <text evidence="1">Belongs to the UbiT family.</text>
</comment>
<keyword evidence="4" id="KW-1185">Reference proteome</keyword>
<dbReference type="RefSeq" id="WP_229431267.1">
    <property type="nucleotide sequence ID" value="NZ_JAJHPV010000009.1"/>
</dbReference>
<proteinExistence type="inferred from homology"/>
<gene>
    <name evidence="1" type="primary">ubiT</name>
    <name evidence="3" type="ORF">LMJ30_05115</name>
</gene>